<feature type="signal peptide" evidence="9">
    <location>
        <begin position="1"/>
        <end position="24"/>
    </location>
</feature>
<dbReference type="CDD" id="cd06569">
    <property type="entry name" value="GH20_Sm-chitobiase-like"/>
    <property type="match status" value="1"/>
</dbReference>
<dbReference type="InterPro" id="IPR025705">
    <property type="entry name" value="Beta_hexosaminidase_sua/sub"/>
</dbReference>
<dbReference type="GO" id="GO:0030203">
    <property type="term" value="P:glycosaminoglycan metabolic process"/>
    <property type="evidence" value="ECO:0007669"/>
    <property type="project" value="TreeGrafter"/>
</dbReference>
<dbReference type="GO" id="GO:0030247">
    <property type="term" value="F:polysaccharide binding"/>
    <property type="evidence" value="ECO:0007669"/>
    <property type="project" value="InterPro"/>
</dbReference>
<dbReference type="InterPro" id="IPR004867">
    <property type="entry name" value="CHB_C_dom"/>
</dbReference>
<dbReference type="EC" id="3.2.1.52" evidence="3"/>
<dbReference type="Pfam" id="PF02838">
    <property type="entry name" value="Glyco_hydro_20b"/>
    <property type="match status" value="1"/>
</dbReference>
<dbReference type="Gene3D" id="2.60.40.10">
    <property type="entry name" value="Immunoglobulins"/>
    <property type="match status" value="1"/>
</dbReference>
<evidence type="ECO:0000256" key="7">
    <source>
        <dbReference type="ARBA" id="ARBA00033000"/>
    </source>
</evidence>
<gene>
    <name evidence="11" type="ORF">EpCFBP13511_02525</name>
</gene>
<evidence type="ECO:0000256" key="5">
    <source>
        <dbReference type="ARBA" id="ARBA00023295"/>
    </source>
</evidence>
<dbReference type="InterPro" id="IPR015882">
    <property type="entry name" value="HEX_bac_N"/>
</dbReference>
<dbReference type="InterPro" id="IPR013783">
    <property type="entry name" value="Ig-like_fold"/>
</dbReference>
<feature type="chain" id="PRO_5020464814" description="beta-N-acetylhexosaminidase" evidence="9">
    <location>
        <begin position="25"/>
        <end position="884"/>
    </location>
</feature>
<feature type="domain" description="Chitobiase/beta-hexosaminidases N-terminal" evidence="10">
    <location>
        <begin position="33"/>
        <end position="193"/>
    </location>
</feature>
<dbReference type="InterPro" id="IPR008965">
    <property type="entry name" value="CBM2/CBM3_carb-bd_dom_sf"/>
</dbReference>
<proteinExistence type="inferred from homology"/>
<dbReference type="OrthoDB" id="9763537at2"/>
<protein>
    <recommendedName>
        <fullName evidence="3">beta-N-acetylhexosaminidase</fullName>
        <ecNumber evidence="3">3.2.1.52</ecNumber>
    </recommendedName>
    <alternativeName>
        <fullName evidence="6">Beta-N-acetylhexosaminidase</fullName>
    </alternativeName>
    <alternativeName>
        <fullName evidence="7">N-acetyl-beta-glucosaminidase</fullName>
    </alternativeName>
</protein>
<dbReference type="SUPFAM" id="SSF81296">
    <property type="entry name" value="E set domains"/>
    <property type="match status" value="1"/>
</dbReference>
<dbReference type="Pfam" id="PF00728">
    <property type="entry name" value="Glyco_hydro_20"/>
    <property type="match status" value="1"/>
</dbReference>
<evidence type="ECO:0000256" key="4">
    <source>
        <dbReference type="ARBA" id="ARBA00022801"/>
    </source>
</evidence>
<keyword evidence="9" id="KW-0732">Signal</keyword>
<dbReference type="SUPFAM" id="SSF49384">
    <property type="entry name" value="Carbohydrate-binding domain"/>
    <property type="match status" value="1"/>
</dbReference>
<dbReference type="PRINTS" id="PR00738">
    <property type="entry name" value="GLHYDRLASE20"/>
</dbReference>
<dbReference type="Pfam" id="PF03173">
    <property type="entry name" value="CHB_HEX"/>
    <property type="match status" value="1"/>
</dbReference>
<name>A0A4U3FMX1_9GAMM</name>
<dbReference type="Gene3D" id="3.20.20.80">
    <property type="entry name" value="Glycosidases"/>
    <property type="match status" value="1"/>
</dbReference>
<dbReference type="PANTHER" id="PTHR22600:SF57">
    <property type="entry name" value="BETA-N-ACETYLHEXOSAMINIDASE"/>
    <property type="match status" value="1"/>
</dbReference>
<dbReference type="GO" id="GO:0005975">
    <property type="term" value="P:carbohydrate metabolic process"/>
    <property type="evidence" value="ECO:0007669"/>
    <property type="project" value="InterPro"/>
</dbReference>
<dbReference type="EMBL" id="QGAC01000002">
    <property type="protein sequence ID" value="TKJ94456.1"/>
    <property type="molecule type" value="Genomic_DNA"/>
</dbReference>
<dbReference type="Pfam" id="PF03174">
    <property type="entry name" value="CHB_HEX_C"/>
    <property type="match status" value="1"/>
</dbReference>
<evidence type="ECO:0000256" key="2">
    <source>
        <dbReference type="ARBA" id="ARBA00006285"/>
    </source>
</evidence>
<dbReference type="SUPFAM" id="SSF51445">
    <property type="entry name" value="(Trans)glycosidases"/>
    <property type="match status" value="1"/>
</dbReference>
<dbReference type="PANTHER" id="PTHR22600">
    <property type="entry name" value="BETA-HEXOSAMINIDASE"/>
    <property type="match status" value="1"/>
</dbReference>
<dbReference type="InterPro" id="IPR029018">
    <property type="entry name" value="Hex-like_dom2"/>
</dbReference>
<dbReference type="InterPro" id="IPR015883">
    <property type="entry name" value="Glyco_hydro_20_cat"/>
</dbReference>
<comment type="catalytic activity">
    <reaction evidence="1">
        <text>Hydrolysis of terminal non-reducing N-acetyl-D-hexosamine residues in N-acetyl-beta-D-hexosaminides.</text>
        <dbReference type="EC" id="3.2.1.52"/>
    </reaction>
</comment>
<evidence type="ECO:0000313" key="11">
    <source>
        <dbReference type="EMBL" id="TKJ94456.1"/>
    </source>
</evidence>
<sequence length="884" mass="98949">MNVKRTSQLALAVIAILGSSTGLASQQLVDQISQFGVSYQVTDNHAVLNGVDCAVLGADWASCNRATITLTNNGPTITSKNWAIYMSNVHKTLAVQNDQFRMVHIVGDLTRLEPTDKFVGLAPGASVVIPIVNEYWQLFSTDVMPRWYVTSGDAKPKIIQATDTEDLSRFVVPIGDQWKRTPEDKNILMEAGSRYVKNQDVKQLAASELRGQILPTPLKVVIAEEDADLSQGINLNLASLPKDRAEAVKQRFSLLGVKLNAAGYPIFTTVNPAALKDIPSISGAYRLVVSKDKAEVIGYDAQGVYYGLQSIMSLLPADGSHRIATLKADDAPRFSYRGIFLDVGRNFHSKTAILRMLDQMSAWKINVFHFHLTDDEGWRIEIPGLPELTEVGSRRCHDLKEQRCLLPQLGSGPFSDNNGSGYFSRDDYIEIVKFAEARGIQVLPEVDMPAHARAAVIAMEARYQHLMNAGRAKEASEYRLVDPGDNSNTTSVQLYDRTSYLNPCLTSSLHFANKVISEIQLMHREAGQPLRSWHFGGDEAKNIRLGVGYTDIKHPEAGKGQLDLSREDQPWAKSQVCQAMIASDKVSDLGHLPSYFALKVSELVKKHGIERMQAWQDGLKNAQDAHAFATPEVAVNFWDTLYWGGFDTVNDWANKGYQVIVSNPDYLYMDFPSEVNPLERGYYWGTRYNDERKMFSFAPDNMPQNAETSVDRDGQFFNAKSDKPWPGATGMSAQLWSETVRTDDQMESMIYPRMFSAAERSWHRAAWEQDYQAGKEYRGGETQWVDQRALHDDWQRFANILGQRELAKLDKHGISYRLPVPGARIVPGKLEANTAFPGLEMQFSTDGGKRWQHYDSQNLPTVTGDVQIRAVSPDGQRFSRQESL</sequence>
<keyword evidence="5" id="KW-0326">Glycosidase</keyword>
<evidence type="ECO:0000313" key="12">
    <source>
        <dbReference type="Proteomes" id="UP000306393"/>
    </source>
</evidence>
<accession>A0A4U3FMX1</accession>
<dbReference type="Gene3D" id="3.30.379.10">
    <property type="entry name" value="Chitobiase/beta-hexosaminidase domain 2-like"/>
    <property type="match status" value="1"/>
</dbReference>
<dbReference type="InterPro" id="IPR014756">
    <property type="entry name" value="Ig_E-set"/>
</dbReference>
<dbReference type="InterPro" id="IPR017853">
    <property type="entry name" value="GH"/>
</dbReference>
<evidence type="ECO:0000259" key="10">
    <source>
        <dbReference type="SMART" id="SM01081"/>
    </source>
</evidence>
<evidence type="ECO:0000256" key="8">
    <source>
        <dbReference type="PIRSR" id="PIRSR625705-1"/>
    </source>
</evidence>
<evidence type="ECO:0000256" key="9">
    <source>
        <dbReference type="SAM" id="SignalP"/>
    </source>
</evidence>
<dbReference type="RefSeq" id="WP_137268648.1">
    <property type="nucleotide sequence ID" value="NZ_QGAC01000002.1"/>
</dbReference>
<dbReference type="SUPFAM" id="SSF55545">
    <property type="entry name" value="beta-N-acetylhexosaminidase-like domain"/>
    <property type="match status" value="1"/>
</dbReference>
<feature type="active site" description="Proton donor" evidence="8">
    <location>
        <position position="539"/>
    </location>
</feature>
<evidence type="ECO:0000256" key="1">
    <source>
        <dbReference type="ARBA" id="ARBA00001231"/>
    </source>
</evidence>
<comment type="similarity">
    <text evidence="2">Belongs to the glycosyl hydrolase 20 family.</text>
</comment>
<dbReference type="Proteomes" id="UP000306393">
    <property type="component" value="Unassembled WGS sequence"/>
</dbReference>
<evidence type="ECO:0000256" key="6">
    <source>
        <dbReference type="ARBA" id="ARBA00030512"/>
    </source>
</evidence>
<organism evidence="11 12">
    <name type="scientific">Erwinia persicina</name>
    <dbReference type="NCBI Taxonomy" id="55211"/>
    <lineage>
        <taxon>Bacteria</taxon>
        <taxon>Pseudomonadati</taxon>
        <taxon>Pseudomonadota</taxon>
        <taxon>Gammaproteobacteria</taxon>
        <taxon>Enterobacterales</taxon>
        <taxon>Erwiniaceae</taxon>
        <taxon>Erwinia</taxon>
    </lineage>
</organism>
<evidence type="ECO:0000256" key="3">
    <source>
        <dbReference type="ARBA" id="ARBA00012663"/>
    </source>
</evidence>
<dbReference type="SMART" id="SM01081">
    <property type="entry name" value="CHB_HEX"/>
    <property type="match status" value="1"/>
</dbReference>
<dbReference type="GO" id="GO:0004563">
    <property type="term" value="F:beta-N-acetylhexosaminidase activity"/>
    <property type="evidence" value="ECO:0007669"/>
    <property type="project" value="UniProtKB-EC"/>
</dbReference>
<reference evidence="11 12" key="1">
    <citation type="journal article" date="2019" name="Sci. Rep.">
        <title>Differences in resource use lead to coexistence of seed-transmitted microbial populations.</title>
        <authorList>
            <person name="Torres-Cortes G."/>
            <person name="Garcia B.J."/>
            <person name="Compant S."/>
            <person name="Rezki S."/>
            <person name="Jones P."/>
            <person name="Preveaux A."/>
            <person name="Briand M."/>
            <person name="Roulet A."/>
            <person name="Bouchez O."/>
            <person name="Jacobson D."/>
            <person name="Barret M."/>
        </authorList>
    </citation>
    <scope>NUCLEOTIDE SEQUENCE [LARGE SCALE GENOMIC DNA]</scope>
    <source>
        <strain evidence="11 12">CFBP13511</strain>
    </source>
</reference>
<dbReference type="Gene3D" id="2.60.40.290">
    <property type="match status" value="1"/>
</dbReference>
<dbReference type="CDD" id="cd02847">
    <property type="entry name" value="E_set_Chitobiase_C"/>
    <property type="match status" value="1"/>
</dbReference>
<dbReference type="InterPro" id="IPR004866">
    <property type="entry name" value="CHB/HEX_N_dom"/>
</dbReference>
<dbReference type="InterPro" id="IPR012291">
    <property type="entry name" value="CBM2_carb-bd_dom_sf"/>
</dbReference>
<dbReference type="AlphaFoldDB" id="A0A4U3FMX1"/>
<keyword evidence="4" id="KW-0378">Hydrolase</keyword>
<dbReference type="GO" id="GO:0016020">
    <property type="term" value="C:membrane"/>
    <property type="evidence" value="ECO:0007669"/>
    <property type="project" value="TreeGrafter"/>
</dbReference>
<comment type="caution">
    <text evidence="11">The sequence shown here is derived from an EMBL/GenBank/DDBJ whole genome shotgun (WGS) entry which is preliminary data.</text>
</comment>
<dbReference type="STRING" id="1219360.GCA_001571305_03910"/>